<dbReference type="EMBL" id="JAATWM020000050">
    <property type="protein sequence ID" value="KAF9870766.1"/>
    <property type="molecule type" value="Genomic_DNA"/>
</dbReference>
<dbReference type="OrthoDB" id="4840622at2759"/>
<protein>
    <submittedName>
        <fullName evidence="2">Uncharacterized protein</fullName>
    </submittedName>
</protein>
<organism evidence="2 3">
    <name type="scientific">Colletotrichum karsti</name>
    <dbReference type="NCBI Taxonomy" id="1095194"/>
    <lineage>
        <taxon>Eukaryota</taxon>
        <taxon>Fungi</taxon>
        <taxon>Dikarya</taxon>
        <taxon>Ascomycota</taxon>
        <taxon>Pezizomycotina</taxon>
        <taxon>Sordariomycetes</taxon>
        <taxon>Hypocreomycetidae</taxon>
        <taxon>Glomerellales</taxon>
        <taxon>Glomerellaceae</taxon>
        <taxon>Colletotrichum</taxon>
        <taxon>Colletotrichum boninense species complex</taxon>
    </lineage>
</organism>
<dbReference type="Proteomes" id="UP000781932">
    <property type="component" value="Unassembled WGS sequence"/>
</dbReference>
<accession>A0A9P6LF34</accession>
<name>A0A9P6LF34_9PEZI</name>
<evidence type="ECO:0000313" key="3">
    <source>
        <dbReference type="Proteomes" id="UP000781932"/>
    </source>
</evidence>
<evidence type="ECO:0000256" key="1">
    <source>
        <dbReference type="SAM" id="MobiDB-lite"/>
    </source>
</evidence>
<keyword evidence="3" id="KW-1185">Reference proteome</keyword>
<sequence>MSSSSSRQASIQYSQQNTSDLLRKLQETTIAALRTSSSAMDSNTSYSSSSKGTSPDQKGKGYDSTVLFDGLLPRIETRGQCKGPYDKSSSKKKEGKSSHR</sequence>
<dbReference type="AlphaFoldDB" id="A0A9P6LF34"/>
<proteinExistence type="predicted"/>
<comment type="caution">
    <text evidence="2">The sequence shown here is derived from an EMBL/GenBank/DDBJ whole genome shotgun (WGS) entry which is preliminary data.</text>
</comment>
<gene>
    <name evidence="2" type="ORF">CkaCkLH20_11665</name>
</gene>
<reference evidence="2" key="2">
    <citation type="submission" date="2020-11" db="EMBL/GenBank/DDBJ databases">
        <title>Whole genome sequencing of Colletotrichum sp.</title>
        <authorList>
            <person name="Li H."/>
        </authorList>
    </citation>
    <scope>NUCLEOTIDE SEQUENCE</scope>
    <source>
        <strain evidence="2">CkLH20</strain>
    </source>
</reference>
<dbReference type="GeneID" id="62167453"/>
<evidence type="ECO:0000313" key="2">
    <source>
        <dbReference type="EMBL" id="KAF9870766.1"/>
    </source>
</evidence>
<feature type="compositionally biased region" description="Basic and acidic residues" evidence="1">
    <location>
        <begin position="75"/>
        <end position="100"/>
    </location>
</feature>
<reference evidence="2" key="1">
    <citation type="submission" date="2020-03" db="EMBL/GenBank/DDBJ databases">
        <authorList>
            <person name="He L."/>
        </authorList>
    </citation>
    <scope>NUCLEOTIDE SEQUENCE</scope>
    <source>
        <strain evidence="2">CkLH20</strain>
    </source>
</reference>
<feature type="region of interest" description="Disordered" evidence="1">
    <location>
        <begin position="33"/>
        <end position="100"/>
    </location>
</feature>
<feature type="compositionally biased region" description="Low complexity" evidence="1">
    <location>
        <begin position="35"/>
        <end position="54"/>
    </location>
</feature>
<dbReference type="RefSeq" id="XP_038740227.1">
    <property type="nucleotide sequence ID" value="XM_038894379.1"/>
</dbReference>